<dbReference type="CDD" id="cd06171">
    <property type="entry name" value="Sigma70_r4"/>
    <property type="match status" value="1"/>
</dbReference>
<dbReference type="Pfam" id="PF04545">
    <property type="entry name" value="Sigma70_r4"/>
    <property type="match status" value="1"/>
</dbReference>
<dbReference type="InterPro" id="IPR014284">
    <property type="entry name" value="RNA_pol_sigma-70_dom"/>
</dbReference>
<dbReference type="InterPro" id="IPR013325">
    <property type="entry name" value="RNA_pol_sigma_r2"/>
</dbReference>
<evidence type="ECO:0000259" key="5">
    <source>
        <dbReference type="Pfam" id="PF04542"/>
    </source>
</evidence>
<reference evidence="7 8" key="1">
    <citation type="submission" date="2016-11" db="EMBL/GenBank/DDBJ databases">
        <authorList>
            <person name="Jaros S."/>
            <person name="Januszkiewicz K."/>
            <person name="Wedrychowicz H."/>
        </authorList>
    </citation>
    <scope>NUCLEOTIDE SEQUENCE [LARGE SCALE GENOMIC DNA]</scope>
    <source>
        <strain evidence="7 8">DSM 17477</strain>
    </source>
</reference>
<evidence type="ECO:0000313" key="8">
    <source>
        <dbReference type="Proteomes" id="UP000184052"/>
    </source>
</evidence>
<dbReference type="Proteomes" id="UP000184052">
    <property type="component" value="Unassembled WGS sequence"/>
</dbReference>
<feature type="domain" description="RNA polymerase sigma-70 region 2" evidence="5">
    <location>
        <begin position="40"/>
        <end position="102"/>
    </location>
</feature>
<dbReference type="STRING" id="1121476.SAMN02745751_00809"/>
<evidence type="ECO:0000256" key="3">
    <source>
        <dbReference type="ARBA" id="ARBA00023125"/>
    </source>
</evidence>
<dbReference type="Gene3D" id="1.10.1740.10">
    <property type="match status" value="1"/>
</dbReference>
<evidence type="ECO:0000256" key="1">
    <source>
        <dbReference type="ARBA" id="ARBA00023015"/>
    </source>
</evidence>
<evidence type="ECO:0000256" key="4">
    <source>
        <dbReference type="ARBA" id="ARBA00023163"/>
    </source>
</evidence>
<dbReference type="PANTHER" id="PTHR30385">
    <property type="entry name" value="SIGMA FACTOR F FLAGELLAR"/>
    <property type="match status" value="1"/>
</dbReference>
<organism evidence="7 8">
    <name type="scientific">Dethiosulfatibacter aminovorans DSM 17477</name>
    <dbReference type="NCBI Taxonomy" id="1121476"/>
    <lineage>
        <taxon>Bacteria</taxon>
        <taxon>Bacillati</taxon>
        <taxon>Bacillota</taxon>
        <taxon>Tissierellia</taxon>
        <taxon>Dethiosulfatibacter</taxon>
    </lineage>
</organism>
<protein>
    <submittedName>
        <fullName evidence="7">Sigma-70 region 2</fullName>
    </submittedName>
</protein>
<dbReference type="GO" id="GO:0003677">
    <property type="term" value="F:DNA binding"/>
    <property type="evidence" value="ECO:0007669"/>
    <property type="project" value="UniProtKB-KW"/>
</dbReference>
<dbReference type="InterPro" id="IPR007627">
    <property type="entry name" value="RNA_pol_sigma70_r2"/>
</dbReference>
<dbReference type="GO" id="GO:0006352">
    <property type="term" value="P:DNA-templated transcription initiation"/>
    <property type="evidence" value="ECO:0007669"/>
    <property type="project" value="InterPro"/>
</dbReference>
<evidence type="ECO:0000313" key="7">
    <source>
        <dbReference type="EMBL" id="SHI69168.1"/>
    </source>
</evidence>
<proteinExistence type="predicted"/>
<dbReference type="SUPFAM" id="SSF88659">
    <property type="entry name" value="Sigma3 and sigma4 domains of RNA polymerase sigma factors"/>
    <property type="match status" value="1"/>
</dbReference>
<dbReference type="GO" id="GO:0016987">
    <property type="term" value="F:sigma factor activity"/>
    <property type="evidence" value="ECO:0007669"/>
    <property type="project" value="UniProtKB-KW"/>
</dbReference>
<dbReference type="InterPro" id="IPR000943">
    <property type="entry name" value="RNA_pol_sigma70"/>
</dbReference>
<dbReference type="Pfam" id="PF04542">
    <property type="entry name" value="Sigma70_r2"/>
    <property type="match status" value="1"/>
</dbReference>
<gene>
    <name evidence="7" type="ORF">SAMN02745751_00809</name>
</gene>
<dbReference type="NCBIfam" id="TIGR02937">
    <property type="entry name" value="sigma70-ECF"/>
    <property type="match status" value="1"/>
</dbReference>
<dbReference type="InterPro" id="IPR007630">
    <property type="entry name" value="RNA_pol_sigma70_r4"/>
</dbReference>
<dbReference type="SUPFAM" id="SSF88946">
    <property type="entry name" value="Sigma2 domain of RNA polymerase sigma factors"/>
    <property type="match status" value="1"/>
</dbReference>
<keyword evidence="8" id="KW-1185">Reference proteome</keyword>
<dbReference type="EMBL" id="FQZL01000006">
    <property type="protein sequence ID" value="SHI69168.1"/>
    <property type="molecule type" value="Genomic_DNA"/>
</dbReference>
<keyword evidence="4" id="KW-0804">Transcription</keyword>
<accession>A0A1M6D847</accession>
<keyword evidence="1" id="KW-0805">Transcription regulation</keyword>
<dbReference type="Gene3D" id="1.20.140.160">
    <property type="match status" value="1"/>
</dbReference>
<dbReference type="InterPro" id="IPR013324">
    <property type="entry name" value="RNA_pol_sigma_r3/r4-like"/>
</dbReference>
<evidence type="ECO:0000256" key="2">
    <source>
        <dbReference type="ARBA" id="ARBA00023082"/>
    </source>
</evidence>
<keyword evidence="3" id="KW-0238">DNA-binding</keyword>
<dbReference type="AlphaFoldDB" id="A0A1M6D847"/>
<evidence type="ECO:0000259" key="6">
    <source>
        <dbReference type="Pfam" id="PF04545"/>
    </source>
</evidence>
<dbReference type="PRINTS" id="PR00046">
    <property type="entry name" value="SIGMA70FCT"/>
</dbReference>
<name>A0A1M6D847_9FIRM</name>
<keyword evidence="2" id="KW-0731">Sigma factor</keyword>
<sequence>MENFLKKQNEKTEYTLEEFDFQLKEALNGSIQATEKVMEMTSPLIKSSVKKYFFGSMTYEDLLQEGYLVIAQCLEDYDTDKSIPFLGYARTRLKYYYMDLGRKSNKDECDSLNRQVGGKDGTVEVMELIKDENSSADGNILKCEEYLFLLKSLKILTTREAQIIRLYYFQNKSMKEISRGLELSYRTVVNTKANAISKLRSFMEKQA</sequence>
<feature type="domain" description="RNA polymerase sigma-70 region 4" evidence="6">
    <location>
        <begin position="153"/>
        <end position="200"/>
    </location>
</feature>